<dbReference type="Proteomes" id="UP001190926">
    <property type="component" value="Unassembled WGS sequence"/>
</dbReference>
<dbReference type="PROSITE" id="PS51360">
    <property type="entry name" value="PLUS3"/>
    <property type="match status" value="1"/>
</dbReference>
<dbReference type="GO" id="GO:0003677">
    <property type="term" value="F:DNA binding"/>
    <property type="evidence" value="ECO:0007669"/>
    <property type="project" value="InterPro"/>
</dbReference>
<dbReference type="PANTHER" id="PTHR38940">
    <property type="entry name" value="PLUS3 DOMAIN-CONTAINING PROTEIN"/>
    <property type="match status" value="1"/>
</dbReference>
<keyword evidence="3" id="KW-1185">Reference proteome</keyword>
<proteinExistence type="predicted"/>
<reference evidence="2 3" key="1">
    <citation type="journal article" date="2021" name="Nat. Commun.">
        <title>Incipient diploidization of the medicinal plant Perilla within 10,000 years.</title>
        <authorList>
            <person name="Zhang Y."/>
            <person name="Shen Q."/>
            <person name="Leng L."/>
            <person name="Zhang D."/>
            <person name="Chen S."/>
            <person name="Shi Y."/>
            <person name="Ning Z."/>
            <person name="Chen S."/>
        </authorList>
    </citation>
    <scope>NUCLEOTIDE SEQUENCE [LARGE SCALE GENOMIC DNA]</scope>
    <source>
        <strain evidence="3">cv. PC099</strain>
    </source>
</reference>
<dbReference type="SMART" id="SM00719">
    <property type="entry name" value="Plus3"/>
    <property type="match status" value="1"/>
</dbReference>
<dbReference type="InterPro" id="IPR004343">
    <property type="entry name" value="Plus-3_dom"/>
</dbReference>
<organism evidence="2 3">
    <name type="scientific">Perilla frutescens var. hirtella</name>
    <name type="common">Perilla citriodora</name>
    <name type="synonym">Perilla setoyensis</name>
    <dbReference type="NCBI Taxonomy" id="608512"/>
    <lineage>
        <taxon>Eukaryota</taxon>
        <taxon>Viridiplantae</taxon>
        <taxon>Streptophyta</taxon>
        <taxon>Embryophyta</taxon>
        <taxon>Tracheophyta</taxon>
        <taxon>Spermatophyta</taxon>
        <taxon>Magnoliopsida</taxon>
        <taxon>eudicotyledons</taxon>
        <taxon>Gunneridae</taxon>
        <taxon>Pentapetalae</taxon>
        <taxon>asterids</taxon>
        <taxon>lamiids</taxon>
        <taxon>Lamiales</taxon>
        <taxon>Lamiaceae</taxon>
        <taxon>Nepetoideae</taxon>
        <taxon>Elsholtzieae</taxon>
        <taxon>Perilla</taxon>
    </lineage>
</organism>
<evidence type="ECO:0000313" key="3">
    <source>
        <dbReference type="Proteomes" id="UP001190926"/>
    </source>
</evidence>
<dbReference type="AlphaFoldDB" id="A0AAD4PB76"/>
<dbReference type="EMBL" id="SDAM02000071">
    <property type="protein sequence ID" value="KAH6832422.1"/>
    <property type="molecule type" value="Genomic_DNA"/>
</dbReference>
<dbReference type="PANTHER" id="PTHR38940:SF5">
    <property type="match status" value="1"/>
</dbReference>
<accession>A0AAD4PB76</accession>
<dbReference type="SUPFAM" id="SSF159042">
    <property type="entry name" value="Plus3-like"/>
    <property type="match status" value="1"/>
</dbReference>
<dbReference type="InterPro" id="IPR036128">
    <property type="entry name" value="Plus3-like_sf"/>
</dbReference>
<name>A0AAD4PB76_PERFH</name>
<dbReference type="Gene3D" id="3.90.70.200">
    <property type="entry name" value="Plus-3 domain"/>
    <property type="match status" value="1"/>
</dbReference>
<comment type="caution">
    <text evidence="2">The sequence shown here is derived from an EMBL/GenBank/DDBJ whole genome shotgun (WGS) entry which is preliminary data.</text>
</comment>
<protein>
    <recommendedName>
        <fullName evidence="1">Plus3 domain-containing protein</fullName>
    </recommendedName>
</protein>
<evidence type="ECO:0000259" key="1">
    <source>
        <dbReference type="PROSITE" id="PS51360"/>
    </source>
</evidence>
<sequence>MMDIKEWDVNLGVESRCRKYSIRRRLLSSSSGAGVNAVGFPLSELVWSPNDGLHTNCIVDVDEEAEAEADSSRNCFGEAGESCNSDKGKVHGSKRMKKEIDAAHGILPSFWITRLSTKGKEMADAHHIDTVTAQSIFDAIRNLQLTRADIHKWIHSNVPSSHLNGFFLRLRLGLRGTTTYYVACITGDPPKNDASISVDVGGIKSSVSTQYVSNHHFLQDEINAWWCTILDSGCKIPSLVELRSKFNDRKTLGF</sequence>
<gene>
    <name evidence="2" type="ORF">C2S53_007282</name>
</gene>
<feature type="domain" description="Plus3" evidence="1">
    <location>
        <begin position="134"/>
        <end position="254"/>
    </location>
</feature>
<evidence type="ECO:0000313" key="2">
    <source>
        <dbReference type="EMBL" id="KAH6832422.1"/>
    </source>
</evidence>
<dbReference type="Pfam" id="PF03126">
    <property type="entry name" value="Plus-3"/>
    <property type="match status" value="1"/>
</dbReference>